<feature type="compositionally biased region" description="Polar residues" evidence="1">
    <location>
        <begin position="7"/>
        <end position="18"/>
    </location>
</feature>
<feature type="region of interest" description="Disordered" evidence="1">
    <location>
        <begin position="148"/>
        <end position="224"/>
    </location>
</feature>
<keyword evidence="3" id="KW-1185">Reference proteome</keyword>
<dbReference type="RefSeq" id="XP_040739788.1">
    <property type="nucleotide sequence ID" value="XM_040889892.1"/>
</dbReference>
<accession>A0A1Y1VWJ8</accession>
<dbReference type="Proteomes" id="UP000193922">
    <property type="component" value="Unassembled WGS sequence"/>
</dbReference>
<dbReference type="OrthoDB" id="10677361at2759"/>
<dbReference type="GeneID" id="63806540"/>
<feature type="non-terminal residue" evidence="2">
    <location>
        <position position="313"/>
    </location>
</feature>
<reference evidence="2 3" key="1">
    <citation type="submission" date="2016-07" db="EMBL/GenBank/DDBJ databases">
        <title>Pervasive Adenine N6-methylation of Active Genes in Fungi.</title>
        <authorList>
            <consortium name="DOE Joint Genome Institute"/>
            <person name="Mondo S.J."/>
            <person name="Dannebaum R.O."/>
            <person name="Kuo R.C."/>
            <person name="Labutti K."/>
            <person name="Haridas S."/>
            <person name="Kuo A."/>
            <person name="Salamov A."/>
            <person name="Ahrendt S.R."/>
            <person name="Lipzen A."/>
            <person name="Sullivan W."/>
            <person name="Andreopoulos W.B."/>
            <person name="Clum A."/>
            <person name="Lindquist E."/>
            <person name="Daum C."/>
            <person name="Ramamoorthy G.K."/>
            <person name="Gryganskyi A."/>
            <person name="Culley D."/>
            <person name="Magnuson J.K."/>
            <person name="James T.Y."/>
            <person name="O'Malley M.A."/>
            <person name="Stajich J.E."/>
            <person name="Spatafora J.W."/>
            <person name="Visel A."/>
            <person name="Grigoriev I.V."/>
        </authorList>
    </citation>
    <scope>NUCLEOTIDE SEQUENCE [LARGE SCALE GENOMIC DNA]</scope>
    <source>
        <strain evidence="2 3">ATCC 12442</strain>
    </source>
</reference>
<feature type="region of interest" description="Disordered" evidence="1">
    <location>
        <begin position="1"/>
        <end position="38"/>
    </location>
</feature>
<evidence type="ECO:0000313" key="2">
    <source>
        <dbReference type="EMBL" id="ORX65677.1"/>
    </source>
</evidence>
<sequence>MPYTPLTGRTYSMDTPQTGRAPPRESSMATIGEYMPPHLQAISEAGEAPGERTGRGKKGLFGGFKRVAQAVKTAAGSFEAVRREPQYDMAVNSASSGSMYEQRTDSLNRFGTPLHSPVSAPQTATAYGAERIESPRVARKYSLFRKASGRVSRRSSAASTRSGRRSGMTSPLRSQGSYETNGLEHQTSTETMESAAGLYPMRNRSTTLPLGDGSAPQSPPSAVQCSVPETLRRLDVQITGSPVFDTFPRTCNCRVTGTWGSRTRRMSTRPPVTNAFEPPLEPAQQPSESPVLIDSQYHSVVMNADKLQQYLKQ</sequence>
<gene>
    <name evidence="2" type="ORF">DL89DRAFT_286858</name>
</gene>
<feature type="compositionally biased region" description="Low complexity" evidence="1">
    <location>
        <begin position="154"/>
        <end position="167"/>
    </location>
</feature>
<feature type="compositionally biased region" description="Polar residues" evidence="1">
    <location>
        <begin position="168"/>
        <end position="192"/>
    </location>
</feature>
<dbReference type="AlphaFoldDB" id="A0A1Y1VWJ8"/>
<comment type="caution">
    <text evidence="2">The sequence shown here is derived from an EMBL/GenBank/DDBJ whole genome shotgun (WGS) entry which is preliminary data.</text>
</comment>
<organism evidence="2 3">
    <name type="scientific">Linderina pennispora</name>
    <dbReference type="NCBI Taxonomy" id="61395"/>
    <lineage>
        <taxon>Eukaryota</taxon>
        <taxon>Fungi</taxon>
        <taxon>Fungi incertae sedis</taxon>
        <taxon>Zoopagomycota</taxon>
        <taxon>Kickxellomycotina</taxon>
        <taxon>Kickxellomycetes</taxon>
        <taxon>Kickxellales</taxon>
        <taxon>Kickxellaceae</taxon>
        <taxon>Linderina</taxon>
    </lineage>
</organism>
<protein>
    <submittedName>
        <fullName evidence="2">Uncharacterized protein</fullName>
    </submittedName>
</protein>
<evidence type="ECO:0000313" key="3">
    <source>
        <dbReference type="Proteomes" id="UP000193922"/>
    </source>
</evidence>
<evidence type="ECO:0000256" key="1">
    <source>
        <dbReference type="SAM" id="MobiDB-lite"/>
    </source>
</evidence>
<proteinExistence type="predicted"/>
<name>A0A1Y1VWJ8_9FUNG</name>
<dbReference type="EMBL" id="MCFD01000023">
    <property type="protein sequence ID" value="ORX65677.1"/>
    <property type="molecule type" value="Genomic_DNA"/>
</dbReference>